<feature type="domain" description="Flavodoxin-like" evidence="1">
    <location>
        <begin position="3"/>
        <end position="158"/>
    </location>
</feature>
<evidence type="ECO:0000313" key="3">
    <source>
        <dbReference type="Proteomes" id="UP000537131"/>
    </source>
</evidence>
<dbReference type="Proteomes" id="UP000537131">
    <property type="component" value="Unassembled WGS sequence"/>
</dbReference>
<dbReference type="Gene3D" id="3.40.50.360">
    <property type="match status" value="1"/>
</dbReference>
<dbReference type="GO" id="GO:0010181">
    <property type="term" value="F:FMN binding"/>
    <property type="evidence" value="ECO:0007669"/>
    <property type="project" value="InterPro"/>
</dbReference>
<sequence>MRTLVVYYSLEGNTRFIAETIARSINGDILELKPEKDVPSKGFLKFILGGKQAVFKERPKLKNLEKNIEDYDVIFLGSPVWAGTFAPAFNTLFSKMKIENKKVALFGCYGGQSGKIFENFKKYLTKSTVVGEIGFKDPLKNDKELNENRVEKWTKNIVNKLQS</sequence>
<name>A0A7Y0HMU1_9CLOT</name>
<dbReference type="PROSITE" id="PS50902">
    <property type="entry name" value="FLAVODOXIN_LIKE"/>
    <property type="match status" value="1"/>
</dbReference>
<dbReference type="GO" id="GO:0009055">
    <property type="term" value="F:electron transfer activity"/>
    <property type="evidence" value="ECO:0007669"/>
    <property type="project" value="InterPro"/>
</dbReference>
<dbReference type="EMBL" id="JABBNI010000013">
    <property type="protein sequence ID" value="NMM62520.1"/>
    <property type="molecule type" value="Genomic_DNA"/>
</dbReference>
<dbReference type="GO" id="GO:0016651">
    <property type="term" value="F:oxidoreductase activity, acting on NAD(P)H"/>
    <property type="evidence" value="ECO:0007669"/>
    <property type="project" value="UniProtKB-ARBA"/>
</dbReference>
<gene>
    <name evidence="2" type="ORF">HBE96_07405</name>
</gene>
<organism evidence="2 3">
    <name type="scientific">Clostridium muellerianum</name>
    <dbReference type="NCBI Taxonomy" id="2716538"/>
    <lineage>
        <taxon>Bacteria</taxon>
        <taxon>Bacillati</taxon>
        <taxon>Bacillota</taxon>
        <taxon>Clostridia</taxon>
        <taxon>Eubacteriales</taxon>
        <taxon>Clostridiaceae</taxon>
        <taxon>Clostridium</taxon>
    </lineage>
</organism>
<keyword evidence="3" id="KW-1185">Reference proteome</keyword>
<accession>A0A7Y0HMU1</accession>
<dbReference type="PANTHER" id="PTHR39201:SF1">
    <property type="entry name" value="FLAVODOXIN-LIKE DOMAIN-CONTAINING PROTEIN"/>
    <property type="match status" value="1"/>
</dbReference>
<evidence type="ECO:0000313" key="2">
    <source>
        <dbReference type="EMBL" id="NMM62520.1"/>
    </source>
</evidence>
<proteinExistence type="predicted"/>
<dbReference type="InterPro" id="IPR008254">
    <property type="entry name" value="Flavodoxin/NO_synth"/>
</dbReference>
<dbReference type="InterPro" id="IPR001226">
    <property type="entry name" value="Flavodoxin_CS"/>
</dbReference>
<dbReference type="PROSITE" id="PS00201">
    <property type="entry name" value="FLAVODOXIN"/>
    <property type="match status" value="1"/>
</dbReference>
<reference evidence="2 3" key="1">
    <citation type="submission" date="2020-06" db="EMBL/GenBank/DDBJ databases">
        <title>Complete Genome Sequence of Clostridium muelleri sp. nov. P21T, an Acid-Alcohol Producing Acetogen Isolated from Old Hay.</title>
        <authorList>
            <person name="Duncan K.E."/>
            <person name="Tanner R.S."/>
        </authorList>
    </citation>
    <scope>NUCLEOTIDE SEQUENCE [LARGE SCALE GENOMIC DNA]</scope>
    <source>
        <strain evidence="2 3">P21</strain>
    </source>
</reference>
<comment type="caution">
    <text evidence="2">The sequence shown here is derived from an EMBL/GenBank/DDBJ whole genome shotgun (WGS) entry which is preliminary data.</text>
</comment>
<dbReference type="Pfam" id="PF12682">
    <property type="entry name" value="Flavodoxin_4"/>
    <property type="match status" value="1"/>
</dbReference>
<dbReference type="PANTHER" id="PTHR39201">
    <property type="entry name" value="EXPORTED PROTEIN-RELATED"/>
    <property type="match status" value="1"/>
</dbReference>
<evidence type="ECO:0000259" key="1">
    <source>
        <dbReference type="PROSITE" id="PS50902"/>
    </source>
</evidence>
<dbReference type="InterPro" id="IPR029039">
    <property type="entry name" value="Flavoprotein-like_sf"/>
</dbReference>
<dbReference type="AlphaFoldDB" id="A0A7Y0HMU1"/>
<dbReference type="SUPFAM" id="SSF52218">
    <property type="entry name" value="Flavoproteins"/>
    <property type="match status" value="1"/>
</dbReference>
<dbReference type="RefSeq" id="WP_169297120.1">
    <property type="nucleotide sequence ID" value="NZ_JABBNI010000013.1"/>
</dbReference>
<protein>
    <submittedName>
        <fullName evidence="2">Flavodoxin</fullName>
    </submittedName>
</protein>